<accession>A0A5K1V7T4</accession>
<dbReference type="SUPFAM" id="SSF52949">
    <property type="entry name" value="Macro domain-like"/>
    <property type="match status" value="1"/>
</dbReference>
<dbReference type="VEuPathDB" id="AmoebaDB:EHI7A_190320"/>
<evidence type="ECO:0008006" key="3">
    <source>
        <dbReference type="Google" id="ProtNLM"/>
    </source>
</evidence>
<dbReference type="VEuPathDB" id="AmoebaDB:EHI8A_221800"/>
<dbReference type="PANTHER" id="PTHR35609">
    <property type="entry name" value="MACRO DOMAIN-CONTAINING PROTEIN"/>
    <property type="match status" value="1"/>
</dbReference>
<proteinExistence type="predicted"/>
<gene>
    <name evidence="1" type="ORF">CL6EHI_201220</name>
</gene>
<dbReference type="PANTHER" id="PTHR35609:SF1">
    <property type="entry name" value="MACRO DOMAIN-CONTAINING PROTEIN"/>
    <property type="match status" value="1"/>
</dbReference>
<sequence length="381" mass="43848">MSIRSEEVRRKDWVKRITGETESEFRVDKENWIYQKPSLYSTPEMVIVNKITKEEFSCGCLEMVPLKDLRKCQHQSTQDITFEIILREDDESIDHVNVATMQAMKEYNNSVFLVASNFNAVESVSETIEPNELNFTTNYIYDGTQGPIASLGAPAAALQRTIFPFYNKTTKPKEWEQSQEKQIEILGELNSIYHVINGYPILEKDVKEPSEKDEEKYLSVFHSNVEVTYIYGRNEMILIPKQMRNRIDQVFAAAINIGQGCSGYRNYELVNRKPKVLSYALDCGYETCYLVAIKNHRTTIVLTLLGGGVFGNSYTDICKSIIKIHKRYSLGNNGELRRVVLPLFSKGGKGVIEILIPLLQQEKILYKIFHYQKNQLVKTTY</sequence>
<dbReference type="InterPro" id="IPR043472">
    <property type="entry name" value="Macro_dom-like"/>
</dbReference>
<evidence type="ECO:0000313" key="1">
    <source>
        <dbReference type="EMBL" id="GAT97173.1"/>
    </source>
</evidence>
<dbReference type="AlphaFoldDB" id="A0A5K1V7T4"/>
<reference evidence="1 2" key="1">
    <citation type="submission" date="2016-05" db="EMBL/GenBank/DDBJ databases">
        <title>First whole genome sequencing of Entamoeba histolytica HM1:IMSS-clone-6.</title>
        <authorList>
            <person name="Mukherjee Avik.K."/>
            <person name="Izumyama S."/>
            <person name="Nakada-Tsukui K."/>
            <person name="Nozaki T."/>
        </authorList>
    </citation>
    <scope>NUCLEOTIDE SEQUENCE [LARGE SCALE GENOMIC DNA]</scope>
    <source>
        <strain evidence="1 2">HM1:IMSS clone 6</strain>
    </source>
</reference>
<dbReference type="Proteomes" id="UP000078387">
    <property type="component" value="Unassembled WGS sequence"/>
</dbReference>
<dbReference type="VEuPathDB" id="AmoebaDB:KM1_094560"/>
<dbReference type="VEuPathDB" id="AmoebaDB:EHI5A_121240"/>
<comment type="caution">
    <text evidence="1">The sequence shown here is derived from an EMBL/GenBank/DDBJ whole genome shotgun (WGS) entry which is preliminary data.</text>
</comment>
<name>A0A5K1V7T4_ENTHI</name>
<organism evidence="1 2">
    <name type="scientific">Entamoeba histolytica</name>
    <dbReference type="NCBI Taxonomy" id="5759"/>
    <lineage>
        <taxon>Eukaryota</taxon>
        <taxon>Amoebozoa</taxon>
        <taxon>Evosea</taxon>
        <taxon>Archamoebae</taxon>
        <taxon>Mastigamoebida</taxon>
        <taxon>Entamoebidae</taxon>
        <taxon>Entamoeba</taxon>
    </lineage>
</organism>
<dbReference type="VEuPathDB" id="AmoebaDB:EHI_201220"/>
<dbReference type="OMA" id="THEDFSC"/>
<dbReference type="EMBL" id="BDEQ01000001">
    <property type="protein sequence ID" value="GAT97173.1"/>
    <property type="molecule type" value="Genomic_DNA"/>
</dbReference>
<protein>
    <recommendedName>
        <fullName evidence="3">Macro domain-containing protein</fullName>
    </recommendedName>
</protein>
<evidence type="ECO:0000313" key="2">
    <source>
        <dbReference type="Proteomes" id="UP000078387"/>
    </source>
</evidence>